<keyword evidence="2" id="KW-0963">Cytoplasm</keyword>
<dbReference type="GO" id="GO:0000976">
    <property type="term" value="F:transcription cis-regulatory region binding"/>
    <property type="evidence" value="ECO:0007669"/>
    <property type="project" value="TreeGrafter"/>
</dbReference>
<dbReference type="CDD" id="cd00383">
    <property type="entry name" value="trans_reg_C"/>
    <property type="match status" value="1"/>
</dbReference>
<dbReference type="InterPro" id="IPR001867">
    <property type="entry name" value="OmpR/PhoB-type_DNA-bd"/>
</dbReference>
<keyword evidence="7" id="KW-0804">Transcription</keyword>
<protein>
    <recommendedName>
        <fullName evidence="8">Regulatory protein VirG</fullName>
    </recommendedName>
</protein>
<evidence type="ECO:0000256" key="5">
    <source>
        <dbReference type="ARBA" id="ARBA00023015"/>
    </source>
</evidence>
<keyword evidence="4" id="KW-0902">Two-component regulatory system</keyword>
<evidence type="ECO:0000256" key="10">
    <source>
        <dbReference type="PROSITE-ProRule" id="PRU01091"/>
    </source>
</evidence>
<keyword evidence="3 9" id="KW-0597">Phosphoprotein</keyword>
<evidence type="ECO:0000256" key="1">
    <source>
        <dbReference type="ARBA" id="ARBA00004496"/>
    </source>
</evidence>
<evidence type="ECO:0000256" key="4">
    <source>
        <dbReference type="ARBA" id="ARBA00023012"/>
    </source>
</evidence>
<accession>A0A255Z4Y5</accession>
<feature type="DNA-binding region" description="OmpR/PhoB-type" evidence="10">
    <location>
        <begin position="137"/>
        <end position="238"/>
    </location>
</feature>
<reference evidence="13 14" key="1">
    <citation type="submission" date="2017-07" db="EMBL/GenBank/DDBJ databases">
        <title>Niveispirillum cyanobacteriorum sp. nov., isolated from cyanobacterial aggregates in a eutrophic lake.</title>
        <authorList>
            <person name="Cai H."/>
        </authorList>
    </citation>
    <scope>NUCLEOTIDE SEQUENCE [LARGE SCALE GENOMIC DNA]</scope>
    <source>
        <strain evidence="14">TH1-14</strain>
    </source>
</reference>
<name>A0A255Z4Y5_9PROT</name>
<dbReference type="PANTHER" id="PTHR48111">
    <property type="entry name" value="REGULATOR OF RPOS"/>
    <property type="match status" value="1"/>
</dbReference>
<proteinExistence type="predicted"/>
<dbReference type="RefSeq" id="WP_094454260.1">
    <property type="nucleotide sequence ID" value="NZ_NOXU01000022.1"/>
</dbReference>
<dbReference type="InterPro" id="IPR001789">
    <property type="entry name" value="Sig_transdc_resp-reg_receiver"/>
</dbReference>
<feature type="domain" description="OmpR/PhoB-type" evidence="12">
    <location>
        <begin position="137"/>
        <end position="238"/>
    </location>
</feature>
<dbReference type="GO" id="GO:0032993">
    <property type="term" value="C:protein-DNA complex"/>
    <property type="evidence" value="ECO:0007669"/>
    <property type="project" value="TreeGrafter"/>
</dbReference>
<keyword evidence="6 10" id="KW-0238">DNA-binding</keyword>
<dbReference type="InterPro" id="IPR011006">
    <property type="entry name" value="CheY-like_superfamily"/>
</dbReference>
<evidence type="ECO:0000256" key="2">
    <source>
        <dbReference type="ARBA" id="ARBA00022490"/>
    </source>
</evidence>
<dbReference type="GO" id="GO:0005829">
    <property type="term" value="C:cytosol"/>
    <property type="evidence" value="ECO:0007669"/>
    <property type="project" value="TreeGrafter"/>
</dbReference>
<comment type="caution">
    <text evidence="13">The sequence shown here is derived from an EMBL/GenBank/DDBJ whole genome shotgun (WGS) entry which is preliminary data.</text>
</comment>
<evidence type="ECO:0000313" key="13">
    <source>
        <dbReference type="EMBL" id="OYQ36548.1"/>
    </source>
</evidence>
<dbReference type="Gene3D" id="3.40.50.2300">
    <property type="match status" value="1"/>
</dbReference>
<dbReference type="SUPFAM" id="SSF52172">
    <property type="entry name" value="CheY-like"/>
    <property type="match status" value="1"/>
</dbReference>
<feature type="modified residue" description="4-aspartylphosphate" evidence="9">
    <location>
        <position position="54"/>
    </location>
</feature>
<comment type="subcellular location">
    <subcellularLocation>
        <location evidence="1">Cytoplasm</location>
    </subcellularLocation>
</comment>
<dbReference type="SUPFAM" id="SSF46894">
    <property type="entry name" value="C-terminal effector domain of the bipartite response regulators"/>
    <property type="match status" value="1"/>
</dbReference>
<evidence type="ECO:0000256" key="9">
    <source>
        <dbReference type="PROSITE-ProRule" id="PRU00169"/>
    </source>
</evidence>
<dbReference type="GO" id="GO:0000156">
    <property type="term" value="F:phosphorelay response regulator activity"/>
    <property type="evidence" value="ECO:0007669"/>
    <property type="project" value="TreeGrafter"/>
</dbReference>
<keyword evidence="14" id="KW-1185">Reference proteome</keyword>
<dbReference type="Pfam" id="PF00486">
    <property type="entry name" value="Trans_reg_C"/>
    <property type="match status" value="1"/>
</dbReference>
<organism evidence="13 14">
    <name type="scientific">Niveispirillum lacus</name>
    <dbReference type="NCBI Taxonomy" id="1981099"/>
    <lineage>
        <taxon>Bacteria</taxon>
        <taxon>Pseudomonadati</taxon>
        <taxon>Pseudomonadota</taxon>
        <taxon>Alphaproteobacteria</taxon>
        <taxon>Rhodospirillales</taxon>
        <taxon>Azospirillaceae</taxon>
        <taxon>Niveispirillum</taxon>
    </lineage>
</organism>
<sequence length="242" mass="27251">MGTQTIAIVEDDRDLREMLSDFLGGQGFIIQTAPDGASFRTLLTDARPDLVILDIGLPDDHGYRILEWMRQGEGDILPTIIITGASTPRDRSAGLDLGADDYLCKPFDLGELLSRVRAVLRRAAPRPLPPSSPAPDELHIRFGPWLLKRDDRVLLHEPDGRQVELTAMEFDLLSVMVQRPHQVLSRDELLMLAHTRKAEPFDRAIDVRITRLRKKIEINPNHPGYIRTIRGTGYLFHPEGAV</sequence>
<dbReference type="InterPro" id="IPR016032">
    <property type="entry name" value="Sig_transdc_resp-reg_C-effctor"/>
</dbReference>
<evidence type="ECO:0000256" key="3">
    <source>
        <dbReference type="ARBA" id="ARBA00022553"/>
    </source>
</evidence>
<evidence type="ECO:0000256" key="8">
    <source>
        <dbReference type="ARBA" id="ARBA00067337"/>
    </source>
</evidence>
<dbReference type="PROSITE" id="PS51755">
    <property type="entry name" value="OMPR_PHOB"/>
    <property type="match status" value="1"/>
</dbReference>
<dbReference type="Proteomes" id="UP000216998">
    <property type="component" value="Unassembled WGS sequence"/>
</dbReference>
<dbReference type="OrthoDB" id="9784252at2"/>
<dbReference type="Gene3D" id="1.10.10.10">
    <property type="entry name" value="Winged helix-like DNA-binding domain superfamily/Winged helix DNA-binding domain"/>
    <property type="match status" value="1"/>
</dbReference>
<evidence type="ECO:0000313" key="14">
    <source>
        <dbReference type="Proteomes" id="UP000216998"/>
    </source>
</evidence>
<evidence type="ECO:0000259" key="12">
    <source>
        <dbReference type="PROSITE" id="PS51755"/>
    </source>
</evidence>
<dbReference type="InterPro" id="IPR039420">
    <property type="entry name" value="WalR-like"/>
</dbReference>
<evidence type="ECO:0000256" key="7">
    <source>
        <dbReference type="ARBA" id="ARBA00023163"/>
    </source>
</evidence>
<evidence type="ECO:0000256" key="6">
    <source>
        <dbReference type="ARBA" id="ARBA00023125"/>
    </source>
</evidence>
<dbReference type="InterPro" id="IPR036388">
    <property type="entry name" value="WH-like_DNA-bd_sf"/>
</dbReference>
<dbReference type="SMART" id="SM00448">
    <property type="entry name" value="REC"/>
    <property type="match status" value="1"/>
</dbReference>
<dbReference type="PANTHER" id="PTHR48111:SF4">
    <property type="entry name" value="DNA-BINDING DUAL TRANSCRIPTIONAL REGULATOR OMPR"/>
    <property type="match status" value="1"/>
</dbReference>
<dbReference type="FunFam" id="1.10.10.10:FF:000099">
    <property type="entry name" value="Two-component system response regulator TorR"/>
    <property type="match status" value="1"/>
</dbReference>
<dbReference type="AlphaFoldDB" id="A0A255Z4Y5"/>
<gene>
    <name evidence="13" type="ORF">CHU95_04870</name>
</gene>
<dbReference type="Pfam" id="PF00072">
    <property type="entry name" value="Response_reg"/>
    <property type="match status" value="1"/>
</dbReference>
<dbReference type="GO" id="GO:0006355">
    <property type="term" value="P:regulation of DNA-templated transcription"/>
    <property type="evidence" value="ECO:0007669"/>
    <property type="project" value="InterPro"/>
</dbReference>
<dbReference type="PROSITE" id="PS50110">
    <property type="entry name" value="RESPONSE_REGULATORY"/>
    <property type="match status" value="1"/>
</dbReference>
<keyword evidence="5" id="KW-0805">Transcription regulation</keyword>
<feature type="domain" description="Response regulatory" evidence="11">
    <location>
        <begin position="5"/>
        <end position="120"/>
    </location>
</feature>
<dbReference type="Gene3D" id="6.10.250.690">
    <property type="match status" value="1"/>
</dbReference>
<evidence type="ECO:0000259" key="11">
    <source>
        <dbReference type="PROSITE" id="PS50110"/>
    </source>
</evidence>
<dbReference type="EMBL" id="NOXU01000022">
    <property type="protein sequence ID" value="OYQ36548.1"/>
    <property type="molecule type" value="Genomic_DNA"/>
</dbReference>
<dbReference type="SMART" id="SM00862">
    <property type="entry name" value="Trans_reg_C"/>
    <property type="match status" value="1"/>
</dbReference>